<dbReference type="HOGENOM" id="CLU_017617_1_0_10"/>
<dbReference type="GO" id="GO:0009279">
    <property type="term" value="C:cell outer membrane"/>
    <property type="evidence" value="ECO:0007669"/>
    <property type="project" value="UniProtKB-SubCell"/>
</dbReference>
<dbReference type="Gene3D" id="2.40.170.20">
    <property type="entry name" value="TonB-dependent receptor, beta-barrel domain"/>
    <property type="match status" value="1"/>
</dbReference>
<dbReference type="InterPro" id="IPR036942">
    <property type="entry name" value="Beta-barrel_TonB_sf"/>
</dbReference>
<evidence type="ECO:0000259" key="5">
    <source>
        <dbReference type="Pfam" id="PF14905"/>
    </source>
</evidence>
<evidence type="ECO:0000256" key="1">
    <source>
        <dbReference type="ARBA" id="ARBA00004442"/>
    </source>
</evidence>
<dbReference type="OrthoDB" id="905812at2"/>
<evidence type="ECO:0000256" key="2">
    <source>
        <dbReference type="ARBA" id="ARBA00023136"/>
    </source>
</evidence>
<feature type="chain" id="PRO_5003317299" evidence="4">
    <location>
        <begin position="20"/>
        <end position="807"/>
    </location>
</feature>
<dbReference type="Pfam" id="PF14905">
    <property type="entry name" value="OMP_b-brl_3"/>
    <property type="match status" value="1"/>
</dbReference>
<dbReference type="Gene3D" id="2.170.130.10">
    <property type="entry name" value="TonB-dependent receptor, plug domain"/>
    <property type="match status" value="1"/>
</dbReference>
<keyword evidence="2" id="KW-0472">Membrane</keyword>
<keyword evidence="4" id="KW-0732">Signal</keyword>
<dbReference type="SUPFAM" id="SSF56935">
    <property type="entry name" value="Porins"/>
    <property type="match status" value="1"/>
</dbReference>
<dbReference type="PANTHER" id="PTHR40980">
    <property type="entry name" value="PLUG DOMAIN-CONTAINING PROTEIN"/>
    <property type="match status" value="1"/>
</dbReference>
<dbReference type="InterPro" id="IPR037066">
    <property type="entry name" value="Plug_dom_sf"/>
</dbReference>
<dbReference type="InterPro" id="IPR041700">
    <property type="entry name" value="OMP_b-brl_3"/>
</dbReference>
<dbReference type="STRING" id="760192.Halhy_1526"/>
<keyword evidence="3" id="KW-0998">Cell outer membrane</keyword>
<comment type="subcellular location">
    <subcellularLocation>
        <location evidence="1">Cell outer membrane</location>
    </subcellularLocation>
</comment>
<organism evidence="6 7">
    <name type="scientific">Haliscomenobacter hydrossis (strain ATCC 27775 / DSM 1100 / LMG 10767 / O)</name>
    <dbReference type="NCBI Taxonomy" id="760192"/>
    <lineage>
        <taxon>Bacteria</taxon>
        <taxon>Pseudomonadati</taxon>
        <taxon>Bacteroidota</taxon>
        <taxon>Saprospiria</taxon>
        <taxon>Saprospirales</taxon>
        <taxon>Haliscomenobacteraceae</taxon>
        <taxon>Haliscomenobacter</taxon>
    </lineage>
</organism>
<accession>F4KYH7</accession>
<dbReference type="AlphaFoldDB" id="F4KYH7"/>
<evidence type="ECO:0000313" key="7">
    <source>
        <dbReference type="Proteomes" id="UP000008461"/>
    </source>
</evidence>
<dbReference type="InterPro" id="IPR008969">
    <property type="entry name" value="CarboxyPept-like_regulatory"/>
</dbReference>
<keyword evidence="6" id="KW-0675">Receptor</keyword>
<dbReference type="eggNOG" id="COG1629">
    <property type="taxonomic scope" value="Bacteria"/>
</dbReference>
<sequence>MQQYLTIFFLLACLGFCWGQGPSAEATFTLSVVDEKQEPLIGATIELLASTHPNSPQMAVTDEKGVAVFSLKPSATFSIKVRFVGYTEVSSALSPEAIAAQKLTLALQPDSKTLEGITVSGRKALIQRVQGKTIVNVDAAVTNAGTTVLEVLEKSPGVMVDRNGGLSLMGKTGVLVLIDDKQTYLSGAELNNLLSGMSSNQVDQIELITNPSAKYDASGNAGIINIKTKKNKQKGFNGVLSNSYGQGVYAKSNNSLVLNYRNGRFNTFLTYSSNYNESFIKIYALREYFNAQDQVDAGLDQLWTLINNSFNNTLKTGLDYSISDKTTLGFALTGITNTRGGRGIARANWENPQGIVDSTIETNSTSKALFETGGINLYAKHTFSKKQQLAVDFDWLSYDINNEQFFNNALVANGGYNEGTRGFLPSTLEISSLKIDHSLQIGENGKLETGYKNSHINTDNTADYQNGNGTIWKQDYGKTNRFLYAENIHALYSSYEQKMDRFSMQLGLRYESTNYDANQLGNVERPDSAFSRQYNGFFPSGYLSYQLDSSNAFTLTAGRRLDRPPFQQLNPFVNIINKYTYERGNPFSLPQYTWNLELSHQYKDFLSTAVSYSIIRNYFSQLFVSEGEDILIYTKGNVGKMYNFGISVALQLSPFKWWSFNGQVMFNYKELNGYQNIDYTSSISQVNFSISNQFRLNDVYSAEISGFYTTRARNDLQELLYDTGQLSLGISRPVFKKKATLKLSIRDLFYTQVMEGLTDFPDAEEYFLLTRDSRVLNLAFSYRFGKPLKSARRNGGAASDEMERVGN</sequence>
<name>F4KYH7_HALH1</name>
<evidence type="ECO:0000256" key="4">
    <source>
        <dbReference type="SAM" id="SignalP"/>
    </source>
</evidence>
<dbReference type="Proteomes" id="UP000008461">
    <property type="component" value="Chromosome"/>
</dbReference>
<protein>
    <submittedName>
        <fullName evidence="6">TonB-dependent receptor plug</fullName>
    </submittedName>
</protein>
<keyword evidence="7" id="KW-1185">Reference proteome</keyword>
<feature type="domain" description="Outer membrane protein beta-barrel" evidence="5">
    <location>
        <begin position="381"/>
        <end position="782"/>
    </location>
</feature>
<proteinExistence type="predicted"/>
<dbReference type="KEGG" id="hhy:Halhy_1526"/>
<reference evidence="6 7" key="1">
    <citation type="journal article" date="2011" name="Stand. Genomic Sci.">
        <title>Complete genome sequence of Haliscomenobacter hydrossis type strain (O).</title>
        <authorList>
            <consortium name="US DOE Joint Genome Institute (JGI-PGF)"/>
            <person name="Daligault H."/>
            <person name="Lapidus A."/>
            <person name="Zeytun A."/>
            <person name="Nolan M."/>
            <person name="Lucas S."/>
            <person name="Del Rio T.G."/>
            <person name="Tice H."/>
            <person name="Cheng J.F."/>
            <person name="Tapia R."/>
            <person name="Han C."/>
            <person name="Goodwin L."/>
            <person name="Pitluck S."/>
            <person name="Liolios K."/>
            <person name="Pagani I."/>
            <person name="Ivanova N."/>
            <person name="Huntemann M."/>
            <person name="Mavromatis K."/>
            <person name="Mikhailova N."/>
            <person name="Pati A."/>
            <person name="Chen A."/>
            <person name="Palaniappan K."/>
            <person name="Land M."/>
            <person name="Hauser L."/>
            <person name="Brambilla E.M."/>
            <person name="Rohde M."/>
            <person name="Verbarg S."/>
            <person name="Goker M."/>
            <person name="Bristow J."/>
            <person name="Eisen J.A."/>
            <person name="Markowitz V."/>
            <person name="Hugenholtz P."/>
            <person name="Kyrpides N.C."/>
            <person name="Klenk H.P."/>
            <person name="Woyke T."/>
        </authorList>
    </citation>
    <scope>NUCLEOTIDE SEQUENCE [LARGE SCALE GENOMIC DNA]</scope>
    <source>
        <strain evidence="7">ATCC 27775 / DSM 1100 / LMG 10767 / O</strain>
    </source>
</reference>
<feature type="signal peptide" evidence="4">
    <location>
        <begin position="1"/>
        <end position="19"/>
    </location>
</feature>
<dbReference type="SUPFAM" id="SSF49464">
    <property type="entry name" value="Carboxypeptidase regulatory domain-like"/>
    <property type="match status" value="1"/>
</dbReference>
<dbReference type="PANTHER" id="PTHR40980:SF4">
    <property type="entry name" value="TONB-DEPENDENT RECEPTOR-LIKE BETA-BARREL DOMAIN-CONTAINING PROTEIN"/>
    <property type="match status" value="1"/>
</dbReference>
<evidence type="ECO:0000313" key="6">
    <source>
        <dbReference type="EMBL" id="AEE49418.1"/>
    </source>
</evidence>
<dbReference type="EMBL" id="CP002691">
    <property type="protein sequence ID" value="AEE49418.1"/>
    <property type="molecule type" value="Genomic_DNA"/>
</dbReference>
<dbReference type="RefSeq" id="WP_013763972.1">
    <property type="nucleotide sequence ID" value="NC_015510.1"/>
</dbReference>
<gene>
    <name evidence="6" type="ordered locus">Halhy_1526</name>
</gene>
<evidence type="ECO:0000256" key="3">
    <source>
        <dbReference type="ARBA" id="ARBA00023237"/>
    </source>
</evidence>
<reference key="2">
    <citation type="submission" date="2011-04" db="EMBL/GenBank/DDBJ databases">
        <title>Complete sequence of chromosome of Haliscomenobacter hydrossis DSM 1100.</title>
        <authorList>
            <consortium name="US DOE Joint Genome Institute (JGI-PGF)"/>
            <person name="Lucas S."/>
            <person name="Han J."/>
            <person name="Lapidus A."/>
            <person name="Bruce D."/>
            <person name="Goodwin L."/>
            <person name="Pitluck S."/>
            <person name="Peters L."/>
            <person name="Kyrpides N."/>
            <person name="Mavromatis K."/>
            <person name="Ivanova N."/>
            <person name="Ovchinnikova G."/>
            <person name="Pagani I."/>
            <person name="Daligault H."/>
            <person name="Detter J.C."/>
            <person name="Han C."/>
            <person name="Land M."/>
            <person name="Hauser L."/>
            <person name="Markowitz V."/>
            <person name="Cheng J.-F."/>
            <person name="Hugenholtz P."/>
            <person name="Woyke T."/>
            <person name="Wu D."/>
            <person name="Verbarg S."/>
            <person name="Frueling A."/>
            <person name="Brambilla E."/>
            <person name="Klenk H.-P."/>
            <person name="Eisen J.A."/>
        </authorList>
    </citation>
    <scope>NUCLEOTIDE SEQUENCE</scope>
    <source>
        <strain>DSM 1100</strain>
    </source>
</reference>